<gene>
    <name evidence="4" type="ORF">SAMN06295885_0767</name>
</gene>
<proteinExistence type="predicted"/>
<evidence type="ECO:0000313" key="4">
    <source>
        <dbReference type="EMBL" id="SMH32637.1"/>
    </source>
</evidence>
<feature type="region of interest" description="Disordered" evidence="1">
    <location>
        <begin position="250"/>
        <end position="283"/>
    </location>
</feature>
<feature type="compositionally biased region" description="Low complexity" evidence="1">
    <location>
        <begin position="123"/>
        <end position="144"/>
    </location>
</feature>
<feature type="domain" description="PRC-barrel" evidence="2">
    <location>
        <begin position="6"/>
        <end position="58"/>
    </location>
</feature>
<dbReference type="InterPro" id="IPR014747">
    <property type="entry name" value="Bac_photo_RC_H_C"/>
</dbReference>
<keyword evidence="5" id="KW-1185">Reference proteome</keyword>
<dbReference type="AlphaFoldDB" id="A0A1X7N5B5"/>
<dbReference type="OrthoDB" id="3712018at2"/>
<dbReference type="InterPro" id="IPR027275">
    <property type="entry name" value="PRC-brl_dom"/>
</dbReference>
<dbReference type="Proteomes" id="UP000193711">
    <property type="component" value="Unassembled WGS sequence"/>
</dbReference>
<dbReference type="GO" id="GO:0030077">
    <property type="term" value="C:plasma membrane light-harvesting complex"/>
    <property type="evidence" value="ECO:0007669"/>
    <property type="project" value="InterPro"/>
</dbReference>
<feature type="compositionally biased region" description="Low complexity" evidence="1">
    <location>
        <begin position="251"/>
        <end position="262"/>
    </location>
</feature>
<dbReference type="PANTHER" id="PTHR38463">
    <property type="entry name" value="STRESS RESPONSE PROTEIN YSNF"/>
    <property type="match status" value="1"/>
</dbReference>
<organism evidence="4 5">
    <name type="scientific">Rathayibacter oskolensis</name>
    <dbReference type="NCBI Taxonomy" id="1891671"/>
    <lineage>
        <taxon>Bacteria</taxon>
        <taxon>Bacillati</taxon>
        <taxon>Actinomycetota</taxon>
        <taxon>Actinomycetes</taxon>
        <taxon>Micrococcales</taxon>
        <taxon>Microbacteriaceae</taxon>
        <taxon>Rathayibacter</taxon>
    </lineage>
</organism>
<feature type="region of interest" description="Disordered" evidence="1">
    <location>
        <begin position="108"/>
        <end position="161"/>
    </location>
</feature>
<name>A0A1X7N5B5_9MICO</name>
<dbReference type="GO" id="GO:0019684">
    <property type="term" value="P:photosynthesis, light reaction"/>
    <property type="evidence" value="ECO:0007669"/>
    <property type="project" value="InterPro"/>
</dbReference>
<dbReference type="InterPro" id="IPR019060">
    <property type="entry name" value="DUF2382"/>
</dbReference>
<dbReference type="Pfam" id="PF05239">
    <property type="entry name" value="PRC"/>
    <property type="match status" value="1"/>
</dbReference>
<dbReference type="Pfam" id="PF09557">
    <property type="entry name" value="DUF2382"/>
    <property type="match status" value="1"/>
</dbReference>
<evidence type="ECO:0000313" key="5">
    <source>
        <dbReference type="Proteomes" id="UP000193711"/>
    </source>
</evidence>
<evidence type="ECO:0000259" key="3">
    <source>
        <dbReference type="Pfam" id="PF09557"/>
    </source>
</evidence>
<dbReference type="STRING" id="1891671.SAMN06295885_0767"/>
<reference evidence="5" key="1">
    <citation type="submission" date="2017-04" db="EMBL/GenBank/DDBJ databases">
        <authorList>
            <person name="Varghese N."/>
            <person name="Submissions S."/>
        </authorList>
    </citation>
    <scope>NUCLEOTIDE SEQUENCE [LARGE SCALE GENOMIC DNA]</scope>
    <source>
        <strain evidence="5">VKM Ac-2121</strain>
    </source>
</reference>
<dbReference type="InterPro" id="IPR011033">
    <property type="entry name" value="PRC_barrel-like_sf"/>
</dbReference>
<accession>A0A1X7N5B5</accession>
<feature type="domain" description="DUF2382" evidence="3">
    <location>
        <begin position="159"/>
        <end position="271"/>
    </location>
</feature>
<protein>
    <submittedName>
        <fullName evidence="4">Conserved domain-containing protein</fullName>
    </submittedName>
</protein>
<dbReference type="Gene3D" id="3.90.50.10">
    <property type="entry name" value="Photosynthetic Reaction Center, subunit H, domain 2"/>
    <property type="match status" value="1"/>
</dbReference>
<dbReference type="EMBL" id="FXBM01000001">
    <property type="protein sequence ID" value="SMH32637.1"/>
    <property type="molecule type" value="Genomic_DNA"/>
</dbReference>
<dbReference type="InterPro" id="IPR052967">
    <property type="entry name" value="Stress_Response_Assoc"/>
</dbReference>
<dbReference type="SUPFAM" id="SSF50346">
    <property type="entry name" value="PRC-barrel domain"/>
    <property type="match status" value="1"/>
</dbReference>
<evidence type="ECO:0000256" key="1">
    <source>
        <dbReference type="SAM" id="MobiDB-lite"/>
    </source>
</evidence>
<evidence type="ECO:0000259" key="2">
    <source>
        <dbReference type="Pfam" id="PF05239"/>
    </source>
</evidence>
<dbReference type="PANTHER" id="PTHR38463:SF1">
    <property type="entry name" value="STRESS RESPONSE PROTEIN YSNF"/>
    <property type="match status" value="1"/>
</dbReference>
<sequence>MIDTTAIDSIIGSPVHGSDGDKIGTVEQVYVADDSGTPVWATVRTGLFGTSESFVPLEGASFADGSLSVAYDKSYVKDAPRIDADGALNADEEADLYRYYNLSGAASASETENVDSAAGFGGTTDLDSSTPDTTGTTGTTGIDTNVGHDTSGPTTDDAMTRSEEQLHVGTERVEAGRARLRKHVVTEQETVTVPVSHDEVRVVREPITDATVDSATSGPDLSEEEHEVVLTEERVVAAKETVPVERVSLGTETVTENQQVTEDVSHEEIEIDDATTGRSVDGR</sequence>
<dbReference type="NCBIfam" id="TIGR02271">
    <property type="entry name" value="YsnF/AvaK domain"/>
    <property type="match status" value="1"/>
</dbReference>
<dbReference type="RefSeq" id="WP_085475242.1">
    <property type="nucleotide sequence ID" value="NZ_FXBM01000001.1"/>
</dbReference>